<dbReference type="AlphaFoldDB" id="A0A1X2IV57"/>
<name>A0A1X2IV57_9FUNG</name>
<feature type="compositionally biased region" description="Polar residues" evidence="1">
    <location>
        <begin position="322"/>
        <end position="334"/>
    </location>
</feature>
<protein>
    <submittedName>
        <fullName evidence="2">Uncharacterized protein</fullName>
    </submittedName>
</protein>
<evidence type="ECO:0000256" key="1">
    <source>
        <dbReference type="SAM" id="MobiDB-lite"/>
    </source>
</evidence>
<dbReference type="EMBL" id="MCGE01000004">
    <property type="protein sequence ID" value="ORZ22643.1"/>
    <property type="molecule type" value="Genomic_DNA"/>
</dbReference>
<proteinExistence type="predicted"/>
<evidence type="ECO:0000313" key="3">
    <source>
        <dbReference type="Proteomes" id="UP000193560"/>
    </source>
</evidence>
<feature type="compositionally biased region" description="Pro residues" evidence="1">
    <location>
        <begin position="143"/>
        <end position="156"/>
    </location>
</feature>
<feature type="region of interest" description="Disordered" evidence="1">
    <location>
        <begin position="320"/>
        <end position="362"/>
    </location>
</feature>
<sequence>MRHLFGKEHKERKSKRLVKKLQRQEDKNWHIEQQRRLEQEEKDAALARELQDEVAPDEALINTSDTNATASTPISPTVSSNASAPSPISSPPPPIPLKPAAYYSGLSTSSSSSSNGDQQLWSQETLLLCNSTSSSSSTSQRTVPPPPYQNGQPPLPPRERSISQLSQYNHTSTMQETDACIAYDAFPNFIAASESIRPDPSQLIQRCDPSMFIIPPLHKQPKTTTTCSNPLYPSSAMCMPETEPVGSAPFQCFTTPPYNHTHSTSATAVQAPINQYVPNPTPSISTTISHHSLQGTGIGYSGPAVSPYVSQNATTATATTTMSPCASNHSQLTSMKPDAKPEEQDESDSRSAFPPLANIHQPITQCSGNVMMGA</sequence>
<feature type="compositionally biased region" description="Polar residues" evidence="1">
    <location>
        <begin position="61"/>
        <end position="78"/>
    </location>
</feature>
<comment type="caution">
    <text evidence="2">The sequence shown here is derived from an EMBL/GenBank/DDBJ whole genome shotgun (WGS) entry which is preliminary data.</text>
</comment>
<dbReference type="STRING" id="90262.A0A1X2IV57"/>
<feature type="compositionally biased region" description="Basic and acidic residues" evidence="1">
    <location>
        <begin position="1"/>
        <end position="11"/>
    </location>
</feature>
<evidence type="ECO:0000313" key="2">
    <source>
        <dbReference type="EMBL" id="ORZ22643.1"/>
    </source>
</evidence>
<reference evidence="2 3" key="1">
    <citation type="submission" date="2016-07" db="EMBL/GenBank/DDBJ databases">
        <title>Pervasive Adenine N6-methylation of Active Genes in Fungi.</title>
        <authorList>
            <consortium name="DOE Joint Genome Institute"/>
            <person name="Mondo S.J."/>
            <person name="Dannebaum R.O."/>
            <person name="Kuo R.C."/>
            <person name="Labutti K."/>
            <person name="Haridas S."/>
            <person name="Kuo A."/>
            <person name="Salamov A."/>
            <person name="Ahrendt S.R."/>
            <person name="Lipzen A."/>
            <person name="Sullivan W."/>
            <person name="Andreopoulos W.B."/>
            <person name="Clum A."/>
            <person name="Lindquist E."/>
            <person name="Daum C."/>
            <person name="Ramamoorthy G.K."/>
            <person name="Gryganskyi A."/>
            <person name="Culley D."/>
            <person name="Magnuson J.K."/>
            <person name="James T.Y."/>
            <person name="O'Malley M.A."/>
            <person name="Stajich J.E."/>
            <person name="Spatafora J.W."/>
            <person name="Visel A."/>
            <person name="Grigoriev I.V."/>
        </authorList>
    </citation>
    <scope>NUCLEOTIDE SEQUENCE [LARGE SCALE GENOMIC DNA]</scope>
    <source>
        <strain evidence="2 3">NRRL 1336</strain>
    </source>
</reference>
<gene>
    <name evidence="2" type="ORF">BCR42DRAFT_172679</name>
</gene>
<feature type="region of interest" description="Disordered" evidence="1">
    <location>
        <begin position="1"/>
        <end position="96"/>
    </location>
</feature>
<dbReference type="CDD" id="cd22249">
    <property type="entry name" value="UDM1_RNF168_RNF169-like"/>
    <property type="match status" value="1"/>
</dbReference>
<accession>A0A1X2IV57</accession>
<organism evidence="2 3">
    <name type="scientific">Absidia repens</name>
    <dbReference type="NCBI Taxonomy" id="90262"/>
    <lineage>
        <taxon>Eukaryota</taxon>
        <taxon>Fungi</taxon>
        <taxon>Fungi incertae sedis</taxon>
        <taxon>Mucoromycota</taxon>
        <taxon>Mucoromycotina</taxon>
        <taxon>Mucoromycetes</taxon>
        <taxon>Mucorales</taxon>
        <taxon>Cunninghamellaceae</taxon>
        <taxon>Absidia</taxon>
    </lineage>
</organism>
<feature type="compositionally biased region" description="Basic residues" evidence="1">
    <location>
        <begin position="12"/>
        <end position="21"/>
    </location>
</feature>
<feature type="region of interest" description="Disordered" evidence="1">
    <location>
        <begin position="131"/>
        <end position="160"/>
    </location>
</feature>
<feature type="compositionally biased region" description="Basic and acidic residues" evidence="1">
    <location>
        <begin position="22"/>
        <end position="51"/>
    </location>
</feature>
<dbReference type="Proteomes" id="UP000193560">
    <property type="component" value="Unassembled WGS sequence"/>
</dbReference>
<keyword evidence="3" id="KW-1185">Reference proteome</keyword>